<keyword evidence="4" id="KW-1185">Reference proteome</keyword>
<feature type="domain" description="Gag1-like clamp" evidence="2">
    <location>
        <begin position="66"/>
        <end position="177"/>
    </location>
</feature>
<dbReference type="PANTHER" id="PTHR33373:SF1">
    <property type="entry name" value="DUF4050 DOMAIN-CONTAINING PROTEIN"/>
    <property type="match status" value="1"/>
</dbReference>
<evidence type="ECO:0000313" key="3">
    <source>
        <dbReference type="EMBL" id="CAH9099880.1"/>
    </source>
</evidence>
<sequence length="177" mass="20149">MPTLNCFDRSVASWFARIFTFMGGFFGCCTKPTIVISVEDRSKGLKSHGQQVRNTRLREDFWSSSTCEMDNSAFQSHRSASSISTSNNTHDPSISSTGNISQSEFVNNGLMLWKQTRQQWIGNTESQNHVPPNRPKLSFEATYENLLGTNKQFPRPIPLPEMVDFLVDIWEQEGLYD</sequence>
<reference evidence="3" key="1">
    <citation type="submission" date="2022-07" db="EMBL/GenBank/DDBJ databases">
        <authorList>
            <person name="Macas J."/>
            <person name="Novak P."/>
            <person name="Neumann P."/>
        </authorList>
    </citation>
    <scope>NUCLEOTIDE SEQUENCE</scope>
</reference>
<feature type="region of interest" description="Disordered" evidence="1">
    <location>
        <begin position="78"/>
        <end position="101"/>
    </location>
</feature>
<gene>
    <name evidence="3" type="ORF">CEURO_LOCUS14662</name>
</gene>
<dbReference type="InterPro" id="IPR025124">
    <property type="entry name" value="Gag1-like_clamp"/>
</dbReference>
<dbReference type="PANTHER" id="PTHR33373">
    <property type="entry name" value="OS07G0479600 PROTEIN"/>
    <property type="match status" value="1"/>
</dbReference>
<organism evidence="3 4">
    <name type="scientific">Cuscuta europaea</name>
    <name type="common">European dodder</name>
    <dbReference type="NCBI Taxonomy" id="41803"/>
    <lineage>
        <taxon>Eukaryota</taxon>
        <taxon>Viridiplantae</taxon>
        <taxon>Streptophyta</taxon>
        <taxon>Embryophyta</taxon>
        <taxon>Tracheophyta</taxon>
        <taxon>Spermatophyta</taxon>
        <taxon>Magnoliopsida</taxon>
        <taxon>eudicotyledons</taxon>
        <taxon>Gunneridae</taxon>
        <taxon>Pentapetalae</taxon>
        <taxon>asterids</taxon>
        <taxon>lamiids</taxon>
        <taxon>Solanales</taxon>
        <taxon>Convolvulaceae</taxon>
        <taxon>Cuscuteae</taxon>
        <taxon>Cuscuta</taxon>
        <taxon>Cuscuta subgen. Cuscuta</taxon>
    </lineage>
</organism>
<dbReference type="EMBL" id="CAMAPE010000038">
    <property type="protein sequence ID" value="CAH9099880.1"/>
    <property type="molecule type" value="Genomic_DNA"/>
</dbReference>
<name>A0A9P0ZGQ8_CUSEU</name>
<proteinExistence type="predicted"/>
<evidence type="ECO:0000313" key="4">
    <source>
        <dbReference type="Proteomes" id="UP001152484"/>
    </source>
</evidence>
<evidence type="ECO:0000256" key="1">
    <source>
        <dbReference type="SAM" id="MobiDB-lite"/>
    </source>
</evidence>
<comment type="caution">
    <text evidence="3">The sequence shown here is derived from an EMBL/GenBank/DDBJ whole genome shotgun (WGS) entry which is preliminary data.</text>
</comment>
<protein>
    <recommendedName>
        <fullName evidence="2">Gag1-like clamp domain-containing protein</fullName>
    </recommendedName>
</protein>
<dbReference type="OrthoDB" id="1896025at2759"/>
<accession>A0A9P0ZGQ8</accession>
<dbReference type="Pfam" id="PF13259">
    <property type="entry name" value="clamp_Gag1-like"/>
    <property type="match status" value="1"/>
</dbReference>
<evidence type="ECO:0000259" key="2">
    <source>
        <dbReference type="Pfam" id="PF13259"/>
    </source>
</evidence>
<dbReference type="AlphaFoldDB" id="A0A9P0ZGQ8"/>
<dbReference type="Proteomes" id="UP001152484">
    <property type="component" value="Unassembled WGS sequence"/>
</dbReference>